<comment type="function">
    <text evidence="5 6">This protein is located at the 30S-50S ribosomal subunit interface and may play a role in the structure and function of the aminoacyl-tRNA binding site.</text>
</comment>
<dbReference type="NCBIfam" id="TIGR01024">
    <property type="entry name" value="rplS_bact"/>
    <property type="match status" value="1"/>
</dbReference>
<evidence type="ECO:0000313" key="7">
    <source>
        <dbReference type="EMBL" id="UWZ87029.1"/>
    </source>
</evidence>
<dbReference type="HAMAP" id="MF_00402">
    <property type="entry name" value="Ribosomal_bL19"/>
    <property type="match status" value="1"/>
</dbReference>
<reference evidence="7" key="1">
    <citation type="submission" date="2021-04" db="EMBL/GenBank/DDBJ databases">
        <title>Phylogenetic analysis of Acidobacteriaceae.</title>
        <authorList>
            <person name="Qiu L."/>
            <person name="Zhang Q."/>
        </authorList>
    </citation>
    <scope>NUCLEOTIDE SEQUENCE</scope>
    <source>
        <strain evidence="7">DSM 25168</strain>
    </source>
</reference>
<evidence type="ECO:0000256" key="5">
    <source>
        <dbReference type="HAMAP-Rule" id="MF_00402"/>
    </source>
</evidence>
<keyword evidence="2 5" id="KW-0689">Ribosomal protein</keyword>
<dbReference type="PIRSF" id="PIRSF002191">
    <property type="entry name" value="Ribosomal_L19"/>
    <property type="match status" value="1"/>
</dbReference>
<gene>
    <name evidence="5 7" type="primary">rplS</name>
    <name evidence="7" type="ORF">MOP44_15660</name>
</gene>
<dbReference type="InterPro" id="IPR001857">
    <property type="entry name" value="Ribosomal_bL19"/>
</dbReference>
<dbReference type="GO" id="GO:0022625">
    <property type="term" value="C:cytosolic large ribosomal subunit"/>
    <property type="evidence" value="ECO:0007669"/>
    <property type="project" value="TreeGrafter"/>
</dbReference>
<dbReference type="AlphaFoldDB" id="A0A9J7BZ56"/>
<comment type="similarity">
    <text evidence="1 5 6">Belongs to the bacterial ribosomal protein bL19 family.</text>
</comment>
<evidence type="ECO:0000256" key="3">
    <source>
        <dbReference type="ARBA" id="ARBA00023274"/>
    </source>
</evidence>
<keyword evidence="8" id="KW-1185">Reference proteome</keyword>
<dbReference type="KEGG" id="orp:MOP44_15660"/>
<dbReference type="PANTHER" id="PTHR15680:SF9">
    <property type="entry name" value="LARGE RIBOSOMAL SUBUNIT PROTEIN BL19M"/>
    <property type="match status" value="1"/>
</dbReference>
<organism evidence="7 8">
    <name type="scientific">Occallatibacter riparius</name>
    <dbReference type="NCBI Taxonomy" id="1002689"/>
    <lineage>
        <taxon>Bacteria</taxon>
        <taxon>Pseudomonadati</taxon>
        <taxon>Acidobacteriota</taxon>
        <taxon>Terriglobia</taxon>
        <taxon>Terriglobales</taxon>
        <taxon>Acidobacteriaceae</taxon>
        <taxon>Occallatibacter</taxon>
    </lineage>
</organism>
<evidence type="ECO:0000256" key="4">
    <source>
        <dbReference type="ARBA" id="ARBA00035171"/>
    </source>
</evidence>
<dbReference type="InterPro" id="IPR038657">
    <property type="entry name" value="Ribosomal_bL19_sf"/>
</dbReference>
<evidence type="ECO:0000256" key="6">
    <source>
        <dbReference type="RuleBase" id="RU000559"/>
    </source>
</evidence>
<dbReference type="SUPFAM" id="SSF50104">
    <property type="entry name" value="Translation proteins SH3-like domain"/>
    <property type="match status" value="1"/>
</dbReference>
<dbReference type="PRINTS" id="PR00061">
    <property type="entry name" value="RIBOSOMALL19"/>
</dbReference>
<accession>A0A9J7BZ56</accession>
<keyword evidence="3 5" id="KW-0687">Ribonucleoprotein</keyword>
<evidence type="ECO:0000256" key="2">
    <source>
        <dbReference type="ARBA" id="ARBA00022980"/>
    </source>
</evidence>
<dbReference type="GO" id="GO:0006412">
    <property type="term" value="P:translation"/>
    <property type="evidence" value="ECO:0007669"/>
    <property type="project" value="UniProtKB-UniRule"/>
</dbReference>
<protein>
    <recommendedName>
        <fullName evidence="4 5">Large ribosomal subunit protein bL19</fullName>
    </recommendedName>
</protein>
<proteinExistence type="inferred from homology"/>
<dbReference type="Gene3D" id="2.30.30.790">
    <property type="match status" value="1"/>
</dbReference>
<name>A0A9J7BZ56_9BACT</name>
<dbReference type="Pfam" id="PF01245">
    <property type="entry name" value="Ribosomal_L19"/>
    <property type="match status" value="1"/>
</dbReference>
<evidence type="ECO:0000313" key="8">
    <source>
        <dbReference type="Proteomes" id="UP001059380"/>
    </source>
</evidence>
<dbReference type="GO" id="GO:0003735">
    <property type="term" value="F:structural constituent of ribosome"/>
    <property type="evidence" value="ECO:0007669"/>
    <property type="project" value="InterPro"/>
</dbReference>
<sequence>MHPVMQRLADKLKRTDLPEFVPGDQVRVQVRIKEGEKERLQAFEGLVIAINKGPQGTFTVRKMSFGQGVERIFPFNSKVVDKVEKIRSFKVRRAKLFYIRGLRGKAARLKEVERQVAAKA</sequence>
<dbReference type="EMBL" id="CP093313">
    <property type="protein sequence ID" value="UWZ87029.1"/>
    <property type="molecule type" value="Genomic_DNA"/>
</dbReference>
<dbReference type="InterPro" id="IPR008991">
    <property type="entry name" value="Translation_prot_SH3-like_sf"/>
</dbReference>
<evidence type="ECO:0000256" key="1">
    <source>
        <dbReference type="ARBA" id="ARBA00005781"/>
    </source>
</evidence>
<dbReference type="Proteomes" id="UP001059380">
    <property type="component" value="Chromosome"/>
</dbReference>
<dbReference type="PANTHER" id="PTHR15680">
    <property type="entry name" value="RIBOSOMAL PROTEIN L19"/>
    <property type="match status" value="1"/>
</dbReference>